<dbReference type="PANTHER" id="PTHR14624">
    <property type="entry name" value="DFG10 PROTEIN"/>
    <property type="match status" value="1"/>
</dbReference>
<dbReference type="GO" id="GO:0160198">
    <property type="term" value="F:polyprenal reductase activity"/>
    <property type="evidence" value="ECO:0007669"/>
    <property type="project" value="UniProtKB-EC"/>
</dbReference>
<evidence type="ECO:0000256" key="8">
    <source>
        <dbReference type="ARBA" id="ARBA00049427"/>
    </source>
</evidence>
<dbReference type="Pfam" id="PF02544">
    <property type="entry name" value="Steroid_dh"/>
    <property type="match status" value="1"/>
</dbReference>
<dbReference type="InterPro" id="IPR001104">
    <property type="entry name" value="3-oxo-5_a-steroid_4-DH_C"/>
</dbReference>
<accession>A0A8S1EFH1</accession>
<feature type="transmembrane region" description="Helical" evidence="9">
    <location>
        <begin position="267"/>
        <end position="287"/>
    </location>
</feature>
<dbReference type="GO" id="GO:0016095">
    <property type="term" value="P:polyprenol catabolic process"/>
    <property type="evidence" value="ECO:0007669"/>
    <property type="project" value="UniProtKB-UniRule"/>
</dbReference>
<dbReference type="PROSITE" id="PS50244">
    <property type="entry name" value="S5A_REDUCTASE"/>
    <property type="match status" value="1"/>
</dbReference>
<feature type="transmembrane region" description="Helical" evidence="9">
    <location>
        <begin position="12"/>
        <end position="33"/>
    </location>
</feature>
<evidence type="ECO:0000256" key="9">
    <source>
        <dbReference type="RuleBase" id="RU367081"/>
    </source>
</evidence>
<organism evidence="11 12">
    <name type="scientific">Caenorhabditis bovis</name>
    <dbReference type="NCBI Taxonomy" id="2654633"/>
    <lineage>
        <taxon>Eukaryota</taxon>
        <taxon>Metazoa</taxon>
        <taxon>Ecdysozoa</taxon>
        <taxon>Nematoda</taxon>
        <taxon>Chromadorea</taxon>
        <taxon>Rhabditida</taxon>
        <taxon>Rhabditina</taxon>
        <taxon>Rhabditomorpha</taxon>
        <taxon>Rhabditoidea</taxon>
        <taxon>Rhabditidae</taxon>
        <taxon>Peloderinae</taxon>
        <taxon>Caenorhabditis</taxon>
    </lineage>
</organism>
<keyword evidence="3 9" id="KW-0812">Transmembrane</keyword>
<dbReference type="EC" id="1.3.1.94" evidence="2 9"/>
<comment type="subcellular location">
    <subcellularLocation>
        <location evidence="1">Endomembrane system</location>
        <topology evidence="1">Multi-pass membrane protein</topology>
    </subcellularLocation>
    <subcellularLocation>
        <location evidence="9">Endoplasmic reticulum membrane</location>
    </subcellularLocation>
</comment>
<dbReference type="OrthoDB" id="5788137at2759"/>
<keyword evidence="9" id="KW-0560">Oxidoreductase</keyword>
<dbReference type="GO" id="GO:0102389">
    <property type="term" value="F:polyprenol reductase activity"/>
    <property type="evidence" value="ECO:0007669"/>
    <property type="project" value="UniProtKB-UniRule"/>
</dbReference>
<keyword evidence="9" id="KW-0256">Endoplasmic reticulum</keyword>
<keyword evidence="9" id="KW-0521">NADP</keyword>
<evidence type="ECO:0000256" key="6">
    <source>
        <dbReference type="ARBA" id="ARBA00046320"/>
    </source>
</evidence>
<evidence type="ECO:0000256" key="5">
    <source>
        <dbReference type="ARBA" id="ARBA00023136"/>
    </source>
</evidence>
<evidence type="ECO:0000313" key="11">
    <source>
        <dbReference type="EMBL" id="CAB3398535.1"/>
    </source>
</evidence>
<feature type="transmembrane region" description="Helical" evidence="9">
    <location>
        <begin position="73"/>
        <end position="94"/>
    </location>
</feature>
<comment type="caution">
    <text evidence="11">The sequence shown here is derived from an EMBL/GenBank/DDBJ whole genome shotgun (WGS) entry which is preliminary data.</text>
</comment>
<dbReference type="InterPro" id="IPR039698">
    <property type="entry name" value="Dfg10/SRD5A3"/>
</dbReference>
<comment type="function">
    <text evidence="9">Plays a key role in early steps of protein N-linked glycosylation by being involved in the conversion of polyprenol into dolichol. Acts as a polyprenal reductase that mediates the reduction of polyprenal into dolichal in a NADP-dependent mechanism. Dolichols are required for the synthesis of dolichol-linked monosaccharides and the oligosaccharide precursor used for N-glycosylation.</text>
</comment>
<dbReference type="EMBL" id="CADEPM010000001">
    <property type="protein sequence ID" value="CAB3398535.1"/>
    <property type="molecule type" value="Genomic_DNA"/>
</dbReference>
<evidence type="ECO:0000256" key="1">
    <source>
        <dbReference type="ARBA" id="ARBA00004127"/>
    </source>
</evidence>
<comment type="pathway">
    <text evidence="9">Protein modification; protein glycosylation.</text>
</comment>
<dbReference type="GO" id="GO:0003865">
    <property type="term" value="F:3-oxo-5-alpha-steroid 4-dehydrogenase activity"/>
    <property type="evidence" value="ECO:0007669"/>
    <property type="project" value="TreeGrafter"/>
</dbReference>
<proteinExistence type="inferred from homology"/>
<name>A0A8S1EFH1_9PELO</name>
<keyword evidence="4 9" id="KW-1133">Transmembrane helix</keyword>
<feature type="transmembrane region" description="Helical" evidence="9">
    <location>
        <begin position="154"/>
        <end position="172"/>
    </location>
</feature>
<feature type="transmembrane region" description="Helical" evidence="9">
    <location>
        <begin position="231"/>
        <end position="261"/>
    </location>
</feature>
<dbReference type="Proteomes" id="UP000494206">
    <property type="component" value="Unassembled WGS sequence"/>
</dbReference>
<evidence type="ECO:0000313" key="12">
    <source>
        <dbReference type="Proteomes" id="UP000494206"/>
    </source>
</evidence>
<reference evidence="11 12" key="1">
    <citation type="submission" date="2020-04" db="EMBL/GenBank/DDBJ databases">
        <authorList>
            <person name="Laetsch R D."/>
            <person name="Stevens L."/>
            <person name="Kumar S."/>
            <person name="Blaxter L. M."/>
        </authorList>
    </citation>
    <scope>NUCLEOTIDE SEQUENCE [LARGE SCALE GENOMIC DNA]</scope>
</reference>
<keyword evidence="12" id="KW-1185">Reference proteome</keyword>
<gene>
    <name evidence="11" type="ORF">CBOVIS_LOCUS1799</name>
</gene>
<evidence type="ECO:0000256" key="3">
    <source>
        <dbReference type="ARBA" id="ARBA00022692"/>
    </source>
</evidence>
<feature type="transmembrane region" description="Helical" evidence="9">
    <location>
        <begin position="114"/>
        <end position="134"/>
    </location>
</feature>
<evidence type="ECO:0000256" key="7">
    <source>
        <dbReference type="ARBA" id="ARBA00047186"/>
    </source>
</evidence>
<feature type="domain" description="3-oxo-5-alpha-steroid 4-dehydrogenase C-terminal" evidence="10">
    <location>
        <begin position="190"/>
        <end position="310"/>
    </location>
</feature>
<protein>
    <recommendedName>
        <fullName evidence="7 9">Polyprenal reductase</fullName>
        <ecNumber evidence="2 9">1.3.1.94</ecNumber>
    </recommendedName>
</protein>
<dbReference type="GO" id="GO:0006488">
    <property type="term" value="P:dolichol-linked oligosaccharide biosynthetic process"/>
    <property type="evidence" value="ECO:0007669"/>
    <property type="project" value="UniProtKB-UniRule"/>
</dbReference>
<evidence type="ECO:0000259" key="10">
    <source>
        <dbReference type="Pfam" id="PF02544"/>
    </source>
</evidence>
<sequence length="310" mass="35961">MQFHINEVHNLIPIYLLSSTVLLTISCLITLFVPYDICTVIPALTTYGKSSDQLETYKFISMISVPKRWFRHFYALGTFTLLLSLHILYTTFIGTIEYSKDLRTFLIMLTRPQSIPSISFTTCCLAIGLLTVHVIRRFYETVAVSVYSDSRMNIFHYAVGLIHYTILPFSILCETEGLATNKKDLKVSIEDITTYQWIGAVLFIICNIQQHEIAEKIANTRKGPRGLIRNYAYGICFGGWFNYVSCPHFFFEILIYLSLYFVVPTGFAYKFVLLFVFINQIFAAEITHRWYQRTFPKYPPNRKSIIPFIL</sequence>
<keyword evidence="5 9" id="KW-0472">Membrane</keyword>
<evidence type="ECO:0000256" key="4">
    <source>
        <dbReference type="ARBA" id="ARBA00022989"/>
    </source>
</evidence>
<dbReference type="AlphaFoldDB" id="A0A8S1EFH1"/>
<comment type="catalytic activity">
    <reaction evidence="8 9">
        <text>a di-trans,poly-cis-dolichal + NADP(+) = a di-trans,poly-cis-polyprenal + NADPH + H(+)</text>
        <dbReference type="Rhea" id="RHEA:80727"/>
        <dbReference type="Rhea" id="RHEA-COMP:19536"/>
        <dbReference type="Rhea" id="RHEA-COMP:19537"/>
        <dbReference type="ChEBI" id="CHEBI:15378"/>
        <dbReference type="ChEBI" id="CHEBI:57783"/>
        <dbReference type="ChEBI" id="CHEBI:58349"/>
        <dbReference type="ChEBI" id="CHEBI:231623"/>
        <dbReference type="ChEBI" id="CHEBI:231637"/>
        <dbReference type="EC" id="1.3.1.94"/>
    </reaction>
    <physiologicalReaction direction="right-to-left" evidence="8 9">
        <dbReference type="Rhea" id="RHEA:80729"/>
    </physiologicalReaction>
</comment>
<comment type="similarity">
    <text evidence="6 9">Belongs to the steroid 5-alpha reductase family. Polyprenal reductase subfamily.</text>
</comment>
<evidence type="ECO:0000256" key="2">
    <source>
        <dbReference type="ARBA" id="ARBA00012522"/>
    </source>
</evidence>
<dbReference type="GO" id="GO:0005789">
    <property type="term" value="C:endoplasmic reticulum membrane"/>
    <property type="evidence" value="ECO:0007669"/>
    <property type="project" value="UniProtKB-SubCell"/>
</dbReference>
<dbReference type="PANTHER" id="PTHR14624:SF0">
    <property type="entry name" value="POLYPRENOL REDUCTASE"/>
    <property type="match status" value="1"/>
</dbReference>